<dbReference type="PANTHER" id="PTHR33337">
    <property type="entry name" value="GFA DOMAIN-CONTAINING PROTEIN"/>
    <property type="match status" value="1"/>
</dbReference>
<comment type="similarity">
    <text evidence="1">Belongs to the Gfa family.</text>
</comment>
<keyword evidence="2" id="KW-0479">Metal-binding</keyword>
<feature type="domain" description="CENP-V/GFA" evidence="5">
    <location>
        <begin position="2"/>
        <end position="119"/>
    </location>
</feature>
<protein>
    <recommendedName>
        <fullName evidence="5">CENP-V/GFA domain-containing protein</fullName>
    </recommendedName>
</protein>
<evidence type="ECO:0000256" key="3">
    <source>
        <dbReference type="ARBA" id="ARBA00022833"/>
    </source>
</evidence>
<evidence type="ECO:0000256" key="1">
    <source>
        <dbReference type="ARBA" id="ARBA00005495"/>
    </source>
</evidence>
<evidence type="ECO:0000256" key="4">
    <source>
        <dbReference type="ARBA" id="ARBA00023239"/>
    </source>
</evidence>
<name>A0A0F9YI15_9ZZZZ</name>
<keyword evidence="3" id="KW-0862">Zinc</keyword>
<evidence type="ECO:0000313" key="6">
    <source>
        <dbReference type="EMBL" id="KKO04079.1"/>
    </source>
</evidence>
<evidence type="ECO:0000256" key="2">
    <source>
        <dbReference type="ARBA" id="ARBA00022723"/>
    </source>
</evidence>
<accession>A0A0F9YI15</accession>
<dbReference type="EMBL" id="LAZR01000024">
    <property type="protein sequence ID" value="KKO04079.1"/>
    <property type="molecule type" value="Genomic_DNA"/>
</dbReference>
<dbReference type="Gene3D" id="3.90.1590.10">
    <property type="entry name" value="glutathione-dependent formaldehyde- activating enzyme (gfa)"/>
    <property type="match status" value="1"/>
</dbReference>
<evidence type="ECO:0000259" key="5">
    <source>
        <dbReference type="PROSITE" id="PS51891"/>
    </source>
</evidence>
<gene>
    <name evidence="6" type="ORF">LCGC14_0089730</name>
</gene>
<dbReference type="SUPFAM" id="SSF51316">
    <property type="entry name" value="Mss4-like"/>
    <property type="match status" value="1"/>
</dbReference>
<dbReference type="Pfam" id="PF04828">
    <property type="entry name" value="GFA"/>
    <property type="match status" value="1"/>
</dbReference>
<dbReference type="InterPro" id="IPR006913">
    <property type="entry name" value="CENP-V/GFA"/>
</dbReference>
<dbReference type="InterPro" id="IPR011057">
    <property type="entry name" value="Mss4-like_sf"/>
</dbReference>
<dbReference type="PANTHER" id="PTHR33337:SF40">
    <property type="entry name" value="CENP-V_GFA DOMAIN-CONTAINING PROTEIN-RELATED"/>
    <property type="match status" value="1"/>
</dbReference>
<keyword evidence="4" id="KW-0456">Lyase</keyword>
<dbReference type="GO" id="GO:0016846">
    <property type="term" value="F:carbon-sulfur lyase activity"/>
    <property type="evidence" value="ECO:0007669"/>
    <property type="project" value="InterPro"/>
</dbReference>
<comment type="caution">
    <text evidence="6">The sequence shown here is derived from an EMBL/GenBank/DDBJ whole genome shotgun (WGS) entry which is preliminary data.</text>
</comment>
<dbReference type="AlphaFoldDB" id="A0A0F9YI15"/>
<sequence>MITGSCLCGGVAYRITGALQPIQLCHCQQCRKAQGTPFVSNIPVLRSQFELLRGTDLLKEYSASEGKGRVFCSHCGSPLYSHRFNDPTVIRLRAGTLDQNVASRPAFHAYTDSAANWWLINDDLPQYAQAAPTTSEK</sequence>
<dbReference type="PROSITE" id="PS51891">
    <property type="entry name" value="CENP_V_GFA"/>
    <property type="match status" value="1"/>
</dbReference>
<reference evidence="6" key="1">
    <citation type="journal article" date="2015" name="Nature">
        <title>Complex archaea that bridge the gap between prokaryotes and eukaryotes.</title>
        <authorList>
            <person name="Spang A."/>
            <person name="Saw J.H."/>
            <person name="Jorgensen S.L."/>
            <person name="Zaremba-Niedzwiedzka K."/>
            <person name="Martijn J."/>
            <person name="Lind A.E."/>
            <person name="van Eijk R."/>
            <person name="Schleper C."/>
            <person name="Guy L."/>
            <person name="Ettema T.J."/>
        </authorList>
    </citation>
    <scope>NUCLEOTIDE SEQUENCE</scope>
</reference>
<dbReference type="GO" id="GO:0046872">
    <property type="term" value="F:metal ion binding"/>
    <property type="evidence" value="ECO:0007669"/>
    <property type="project" value="UniProtKB-KW"/>
</dbReference>
<proteinExistence type="inferred from homology"/>
<organism evidence="6">
    <name type="scientific">marine sediment metagenome</name>
    <dbReference type="NCBI Taxonomy" id="412755"/>
    <lineage>
        <taxon>unclassified sequences</taxon>
        <taxon>metagenomes</taxon>
        <taxon>ecological metagenomes</taxon>
    </lineage>
</organism>